<dbReference type="Proteomes" id="UP000632273">
    <property type="component" value="Unassembled WGS sequence"/>
</dbReference>
<dbReference type="Gene3D" id="3.40.30.10">
    <property type="entry name" value="Glutaredoxin"/>
    <property type="match status" value="1"/>
</dbReference>
<accession>A0ABQ1UHW6</accession>
<evidence type="ECO:0000313" key="3">
    <source>
        <dbReference type="Proteomes" id="UP000632273"/>
    </source>
</evidence>
<reference evidence="3" key="1">
    <citation type="journal article" date="2019" name="Int. J. Syst. Evol. Microbiol.">
        <title>The Global Catalogue of Microorganisms (GCM) 10K type strain sequencing project: providing services to taxonomists for standard genome sequencing and annotation.</title>
        <authorList>
            <consortium name="The Broad Institute Genomics Platform"/>
            <consortium name="The Broad Institute Genome Sequencing Center for Infectious Disease"/>
            <person name="Wu L."/>
            <person name="Ma J."/>
        </authorList>
    </citation>
    <scope>NUCLEOTIDE SEQUENCE [LARGE SCALE GENOMIC DNA]</scope>
    <source>
        <strain evidence="3">CGMCC 1.15197</strain>
    </source>
</reference>
<dbReference type="EMBL" id="BMHT01000006">
    <property type="protein sequence ID" value="GGF18462.1"/>
    <property type="molecule type" value="Genomic_DNA"/>
</dbReference>
<feature type="domain" description="Thioredoxin" evidence="1">
    <location>
        <begin position="268"/>
        <end position="432"/>
    </location>
</feature>
<dbReference type="RefSeq" id="WP_188815086.1">
    <property type="nucleotide sequence ID" value="NZ_BMHT01000006.1"/>
</dbReference>
<dbReference type="InterPro" id="IPR013766">
    <property type="entry name" value="Thioredoxin_domain"/>
</dbReference>
<protein>
    <recommendedName>
        <fullName evidence="1">Thioredoxin domain-containing protein</fullName>
    </recommendedName>
</protein>
<comment type="caution">
    <text evidence="2">The sequence shown here is derived from an EMBL/GenBank/DDBJ whole genome shotgun (WGS) entry which is preliminary data.</text>
</comment>
<sequence>MFFPSAIRQIVAGASLALVVAGCQSNSSEQKEAGATSTPDANYLQAGTWRGVLSAQSQEIPFLFDVETGNNNQPVAVYLRNGAEKLKLEEIAAAGDSTTIKLGAFDAALVVRKDGEDKLKGAWVKYDAKEPYRVPFAATKGEKSLFLKKQPKAYQAFGGTYRVTFKDEEGKTYPAVGIFEQGSSEVTGTFLTTTGDYRYLAGEVDGNQLKLSTFDGSHAFLFTAQMHPANTVNVITGDFYSGKSGHETWVADLDSNAKLPDANSLTFMKPGEKKLAFKFPSIYEGGAISLSDPKYKGKVVVVQLLGSWCPNCMDETNFLAPWYEKNKSRGVEIIGLGYERSPEYAKAAERLRKMKDRFKVGYDLAVAGIADKDAASKSLPQIDKVLAFPTTIIIDKKGDVRKINTGFSGPGTGKYYDELVADFNQTIDKLVKD</sequence>
<evidence type="ECO:0000259" key="1">
    <source>
        <dbReference type="PROSITE" id="PS51352"/>
    </source>
</evidence>
<dbReference type="CDD" id="cd02966">
    <property type="entry name" value="TlpA_like_family"/>
    <property type="match status" value="1"/>
</dbReference>
<dbReference type="InterPro" id="IPR036249">
    <property type="entry name" value="Thioredoxin-like_sf"/>
</dbReference>
<gene>
    <name evidence="2" type="ORF">GCM10011383_32440</name>
</gene>
<organism evidence="2 3">
    <name type="scientific">Hymenobacter cavernae</name>
    <dbReference type="NCBI Taxonomy" id="2044852"/>
    <lineage>
        <taxon>Bacteria</taxon>
        <taxon>Pseudomonadati</taxon>
        <taxon>Bacteroidota</taxon>
        <taxon>Cytophagia</taxon>
        <taxon>Cytophagales</taxon>
        <taxon>Hymenobacteraceae</taxon>
        <taxon>Hymenobacter</taxon>
    </lineage>
</organism>
<evidence type="ECO:0000313" key="2">
    <source>
        <dbReference type="EMBL" id="GGF18462.1"/>
    </source>
</evidence>
<dbReference type="PANTHER" id="PTHR42852">
    <property type="entry name" value="THIOL:DISULFIDE INTERCHANGE PROTEIN DSBE"/>
    <property type="match status" value="1"/>
</dbReference>
<proteinExistence type="predicted"/>
<dbReference type="PROSITE" id="PS51352">
    <property type="entry name" value="THIOREDOXIN_2"/>
    <property type="match status" value="1"/>
</dbReference>
<dbReference type="InterPro" id="IPR050553">
    <property type="entry name" value="Thioredoxin_ResA/DsbE_sf"/>
</dbReference>
<keyword evidence="3" id="KW-1185">Reference proteome</keyword>
<name>A0ABQ1UHW6_9BACT</name>
<dbReference type="SUPFAM" id="SSF52833">
    <property type="entry name" value="Thioredoxin-like"/>
    <property type="match status" value="1"/>
</dbReference>
<dbReference type="PANTHER" id="PTHR42852:SF13">
    <property type="entry name" value="PROTEIN DIPZ"/>
    <property type="match status" value="1"/>
</dbReference>
<dbReference type="Pfam" id="PF08534">
    <property type="entry name" value="Redoxin"/>
    <property type="match status" value="1"/>
</dbReference>
<dbReference type="InterPro" id="IPR013740">
    <property type="entry name" value="Redoxin"/>
</dbReference>